<feature type="domain" description="Cathepsin propeptide inhibitor" evidence="1">
    <location>
        <begin position="111"/>
        <end position="166"/>
    </location>
</feature>
<name>I1GW10_BRADI</name>
<dbReference type="AlphaFoldDB" id="I1GW10"/>
<organism evidence="2">
    <name type="scientific">Brachypodium distachyon</name>
    <name type="common">Purple false brome</name>
    <name type="synonym">Trachynia distachya</name>
    <dbReference type="NCBI Taxonomy" id="15368"/>
    <lineage>
        <taxon>Eukaryota</taxon>
        <taxon>Viridiplantae</taxon>
        <taxon>Streptophyta</taxon>
        <taxon>Embryophyta</taxon>
        <taxon>Tracheophyta</taxon>
        <taxon>Spermatophyta</taxon>
        <taxon>Magnoliopsida</taxon>
        <taxon>Liliopsida</taxon>
        <taxon>Poales</taxon>
        <taxon>Poaceae</taxon>
        <taxon>BOP clade</taxon>
        <taxon>Pooideae</taxon>
        <taxon>Stipodae</taxon>
        <taxon>Brachypodieae</taxon>
        <taxon>Brachypodium</taxon>
    </lineage>
</organism>
<dbReference type="SMART" id="SM00848">
    <property type="entry name" value="Inhibitor_I29"/>
    <property type="match status" value="1"/>
</dbReference>
<dbReference type="SUPFAM" id="SSF54001">
    <property type="entry name" value="Cysteine proteinases"/>
    <property type="match status" value="1"/>
</dbReference>
<dbReference type="Gene3D" id="1.10.287.2250">
    <property type="match status" value="1"/>
</dbReference>
<evidence type="ECO:0000313" key="2">
    <source>
        <dbReference type="EMBL" id="KQK17064.1"/>
    </source>
</evidence>
<dbReference type="Pfam" id="PF08246">
    <property type="entry name" value="Inhibitor_I29"/>
    <property type="match status" value="1"/>
</dbReference>
<dbReference type="InterPro" id="IPR013201">
    <property type="entry name" value="Prot_inhib_I29"/>
</dbReference>
<dbReference type="Proteomes" id="UP000008810">
    <property type="component" value="Chromosome 1"/>
</dbReference>
<sequence length="198" mass="22748">MWPLGFFGSLVAGRLLQYSRRICGQAALLGSAKLLHQPRRNLGDRVSRFGFDDRLPSHGSAVAMGALSLSMGGLLYFNKENAEEPLARKLIHQEELLEEETIEEKAMKKRFEQWMVENDRTYKGKEKAMRYEIFKREAELVDEHNARPGQSTTWGTNDFSDRTDEFRSGCGCSCRVWDEEVDDTESLTITKRHLPDAW</sequence>
<dbReference type="EnsemblPlants" id="KQK17064">
    <property type="protein sequence ID" value="KQK17064"/>
    <property type="gene ID" value="BRADI_1g32287v3"/>
</dbReference>
<dbReference type="OrthoDB" id="694856at2759"/>
<evidence type="ECO:0000313" key="4">
    <source>
        <dbReference type="Proteomes" id="UP000008810"/>
    </source>
</evidence>
<reference evidence="3" key="3">
    <citation type="submission" date="2018-08" db="UniProtKB">
        <authorList>
            <consortium name="EnsemblPlants"/>
        </authorList>
    </citation>
    <scope>IDENTIFICATION</scope>
    <source>
        <strain evidence="3">cv. Bd21</strain>
    </source>
</reference>
<reference evidence="2 3" key="1">
    <citation type="journal article" date="2010" name="Nature">
        <title>Genome sequencing and analysis of the model grass Brachypodium distachyon.</title>
        <authorList>
            <consortium name="International Brachypodium Initiative"/>
        </authorList>
    </citation>
    <scope>NUCLEOTIDE SEQUENCE [LARGE SCALE GENOMIC DNA]</scope>
    <source>
        <strain evidence="2">Bd21</strain>
        <strain evidence="3">cv. Bd21</strain>
    </source>
</reference>
<gene>
    <name evidence="3" type="primary">LOC100843827</name>
    <name evidence="2" type="ORF">BRADI_1g32287v3</name>
</gene>
<dbReference type="Gramene" id="KQK17064">
    <property type="protein sequence ID" value="KQK17064"/>
    <property type="gene ID" value="BRADI_1g32287v3"/>
</dbReference>
<reference evidence="2" key="2">
    <citation type="submission" date="2017-06" db="EMBL/GenBank/DDBJ databases">
        <title>WGS assembly of Brachypodium distachyon.</title>
        <authorList>
            <consortium name="The International Brachypodium Initiative"/>
            <person name="Lucas S."/>
            <person name="Harmon-Smith M."/>
            <person name="Lail K."/>
            <person name="Tice H."/>
            <person name="Grimwood J."/>
            <person name="Bruce D."/>
            <person name="Barry K."/>
            <person name="Shu S."/>
            <person name="Lindquist E."/>
            <person name="Wang M."/>
            <person name="Pitluck S."/>
            <person name="Vogel J.P."/>
            <person name="Garvin D.F."/>
            <person name="Mockler T.C."/>
            <person name="Schmutz J."/>
            <person name="Rokhsar D."/>
            <person name="Bevan M.W."/>
        </authorList>
    </citation>
    <scope>NUCLEOTIDE SEQUENCE</scope>
    <source>
        <strain evidence="2">Bd21</strain>
    </source>
</reference>
<keyword evidence="4" id="KW-1185">Reference proteome</keyword>
<dbReference type="KEGG" id="bdi:100843827"/>
<accession>I1GW10</accession>
<dbReference type="OMA" id="QWMVEND"/>
<evidence type="ECO:0000313" key="3">
    <source>
        <dbReference type="EnsemblPlants" id="KQK17064"/>
    </source>
</evidence>
<dbReference type="STRING" id="15368.I1GW10"/>
<dbReference type="HOGENOM" id="CLU_114280_0_0_1"/>
<dbReference type="InterPro" id="IPR038765">
    <property type="entry name" value="Papain-like_cys_pep_sf"/>
</dbReference>
<dbReference type="GeneID" id="100843827"/>
<protein>
    <recommendedName>
        <fullName evidence="1">Cathepsin propeptide inhibitor domain-containing protein</fullName>
    </recommendedName>
</protein>
<dbReference type="EMBL" id="CM000880">
    <property type="protein sequence ID" value="KQK17064.1"/>
    <property type="molecule type" value="Genomic_DNA"/>
</dbReference>
<dbReference type="RefSeq" id="XP_003560437.1">
    <property type="nucleotide sequence ID" value="XM_003560389.4"/>
</dbReference>
<evidence type="ECO:0000259" key="1">
    <source>
        <dbReference type="SMART" id="SM00848"/>
    </source>
</evidence>
<proteinExistence type="predicted"/>